<keyword evidence="1" id="KW-0812">Transmembrane</keyword>
<evidence type="ECO:0000313" key="3">
    <source>
        <dbReference type="WBParaSite" id="Hba_13980"/>
    </source>
</evidence>
<keyword evidence="2" id="KW-1185">Reference proteome</keyword>
<accession>A0A1I7X8T0</accession>
<reference evidence="3" key="1">
    <citation type="submission" date="2016-11" db="UniProtKB">
        <authorList>
            <consortium name="WormBaseParasite"/>
        </authorList>
    </citation>
    <scope>IDENTIFICATION</scope>
</reference>
<evidence type="ECO:0000313" key="2">
    <source>
        <dbReference type="Proteomes" id="UP000095283"/>
    </source>
</evidence>
<keyword evidence="1" id="KW-0472">Membrane</keyword>
<dbReference type="Proteomes" id="UP000095283">
    <property type="component" value="Unplaced"/>
</dbReference>
<keyword evidence="1" id="KW-1133">Transmembrane helix</keyword>
<name>A0A1I7X8T0_HETBA</name>
<dbReference type="WBParaSite" id="Hba_13980">
    <property type="protein sequence ID" value="Hba_13980"/>
    <property type="gene ID" value="Hba_13980"/>
</dbReference>
<proteinExistence type="predicted"/>
<evidence type="ECO:0000256" key="1">
    <source>
        <dbReference type="SAM" id="Phobius"/>
    </source>
</evidence>
<protein>
    <submittedName>
        <fullName evidence="3">Secreted protein</fullName>
    </submittedName>
</protein>
<sequence length="103" mass="11902">MLQFLVYFVNFVAVLLYCAGFARIQVVVNDSTCRPSNSDHILLLVHLRFKEVFWDFTSVQPLDGTPLVVVKNPLLIICHNAIKKWVVFVAQEKRRAYFVTAIF</sequence>
<dbReference type="AlphaFoldDB" id="A0A1I7X8T0"/>
<feature type="transmembrane region" description="Helical" evidence="1">
    <location>
        <begin position="6"/>
        <end position="24"/>
    </location>
</feature>
<organism evidence="2 3">
    <name type="scientific">Heterorhabditis bacteriophora</name>
    <name type="common">Entomopathogenic nematode worm</name>
    <dbReference type="NCBI Taxonomy" id="37862"/>
    <lineage>
        <taxon>Eukaryota</taxon>
        <taxon>Metazoa</taxon>
        <taxon>Ecdysozoa</taxon>
        <taxon>Nematoda</taxon>
        <taxon>Chromadorea</taxon>
        <taxon>Rhabditida</taxon>
        <taxon>Rhabditina</taxon>
        <taxon>Rhabditomorpha</taxon>
        <taxon>Strongyloidea</taxon>
        <taxon>Heterorhabditidae</taxon>
        <taxon>Heterorhabditis</taxon>
    </lineage>
</organism>